<protein>
    <submittedName>
        <fullName evidence="5">Vacuolar protein sorting 13-like a</fullName>
    </submittedName>
</protein>
<evidence type="ECO:0000313" key="5">
    <source>
        <dbReference type="EMBL" id="KOO28380.1"/>
    </source>
</evidence>
<dbReference type="AlphaFoldDB" id="A0A0M0JPE0"/>
<dbReference type="Proteomes" id="UP000037460">
    <property type="component" value="Unassembled WGS sequence"/>
</dbReference>
<evidence type="ECO:0000256" key="3">
    <source>
        <dbReference type="SAM" id="MobiDB-lite"/>
    </source>
</evidence>
<keyword evidence="2" id="KW-0813">Transport</keyword>
<comment type="similarity">
    <text evidence="1">Belongs to the VPS13 family.</text>
</comment>
<dbReference type="Pfam" id="PF12624">
    <property type="entry name" value="VPS13_N"/>
    <property type="match status" value="1"/>
</dbReference>
<dbReference type="OrthoDB" id="428159at2759"/>
<feature type="domain" description="Chorein N-terminal" evidence="4">
    <location>
        <begin position="8"/>
        <end position="183"/>
    </location>
</feature>
<accession>A0A0M0JPE0</accession>
<name>A0A0M0JPE0_9EUKA</name>
<feature type="region of interest" description="Disordered" evidence="3">
    <location>
        <begin position="106"/>
        <end position="131"/>
    </location>
</feature>
<sequence length="521" mass="57751">MASALGSALIDVLLGEYIEGLDQHQLELDVLNGHLLLQNLSIKASALRRLQLPLAVKAGLIGRVELRIPWATLSSQPTQLRITDLLLLVGPQSEVPWDHEAECQRQEEHKQSVLLGHEKKRAGGTDADEAAGPKRSTFAARLSMRVMDRLQVDISNVVIRYVDSSHGPHPYSITLGVSSIKLRSNEKAEDDGEISEEATIATRAMCKVVHFEGVCITCARSGNVVLPWDTQLRTKAVADAPSSIGAVAGAAADPDNLASEMPISEWLHLAVGQFHNERVKAGDQMMLVPNSVLELSRLHPSPPTDSSQPRAPPHHFAAMRLTALEVSATPEQLGLLSAAATYMANHTQFELWRRFRPHDSRPRDAPSAVVWWRAIGAAVLDEISRRRPRFDWTMLQKRRDERRQYVQLYSSRLRAARRGMRPTDADRDALLALERPLPTEMILFYRRLAELADQAEAHREEQEEAARSSLFSSVGGLFASIRLKAGLERVAESTVFADDYDPLDNFPIQCARATGKAVGRL</sequence>
<reference evidence="6" key="1">
    <citation type="journal article" date="2015" name="PLoS Genet.">
        <title>Genome Sequence and Transcriptome Analyses of Chrysochromulina tobin: Metabolic Tools for Enhanced Algal Fitness in the Prominent Order Prymnesiales (Haptophyceae).</title>
        <authorList>
            <person name="Hovde B.T."/>
            <person name="Deodato C.R."/>
            <person name="Hunsperger H.M."/>
            <person name="Ryken S.A."/>
            <person name="Yost W."/>
            <person name="Jha R.K."/>
            <person name="Patterson J."/>
            <person name="Monnat R.J. Jr."/>
            <person name="Barlow S.B."/>
            <person name="Starkenburg S.R."/>
            <person name="Cattolico R.A."/>
        </authorList>
    </citation>
    <scope>NUCLEOTIDE SEQUENCE</scope>
    <source>
        <strain evidence="6">CCMP291</strain>
    </source>
</reference>
<organism evidence="5 6">
    <name type="scientific">Chrysochromulina tobinii</name>
    <dbReference type="NCBI Taxonomy" id="1460289"/>
    <lineage>
        <taxon>Eukaryota</taxon>
        <taxon>Haptista</taxon>
        <taxon>Haptophyta</taxon>
        <taxon>Prymnesiophyceae</taxon>
        <taxon>Prymnesiales</taxon>
        <taxon>Chrysochromulinaceae</taxon>
        <taxon>Chrysochromulina</taxon>
    </lineage>
</organism>
<evidence type="ECO:0000256" key="1">
    <source>
        <dbReference type="ARBA" id="ARBA00006545"/>
    </source>
</evidence>
<keyword evidence="6" id="KW-1185">Reference proteome</keyword>
<dbReference type="InterPro" id="IPR026847">
    <property type="entry name" value="VPS13"/>
</dbReference>
<dbReference type="InterPro" id="IPR026854">
    <property type="entry name" value="VPS13_N"/>
</dbReference>
<dbReference type="PANTHER" id="PTHR16166:SF93">
    <property type="entry name" value="INTERMEMBRANE LIPID TRANSFER PROTEIN VPS13"/>
    <property type="match status" value="1"/>
</dbReference>
<comment type="caution">
    <text evidence="5">The sequence shown here is derived from an EMBL/GenBank/DDBJ whole genome shotgun (WGS) entry which is preliminary data.</text>
</comment>
<evidence type="ECO:0000259" key="4">
    <source>
        <dbReference type="Pfam" id="PF12624"/>
    </source>
</evidence>
<evidence type="ECO:0000313" key="6">
    <source>
        <dbReference type="Proteomes" id="UP000037460"/>
    </source>
</evidence>
<dbReference type="GO" id="GO:0006623">
    <property type="term" value="P:protein targeting to vacuole"/>
    <property type="evidence" value="ECO:0007669"/>
    <property type="project" value="TreeGrafter"/>
</dbReference>
<evidence type="ECO:0000256" key="2">
    <source>
        <dbReference type="ARBA" id="ARBA00022448"/>
    </source>
</evidence>
<proteinExistence type="inferred from homology"/>
<gene>
    <name evidence="5" type="ORF">Ctob_008549</name>
</gene>
<dbReference type="PANTHER" id="PTHR16166">
    <property type="entry name" value="VACUOLAR PROTEIN SORTING-ASSOCIATED PROTEIN VPS13"/>
    <property type="match status" value="1"/>
</dbReference>
<dbReference type="EMBL" id="JWZX01002576">
    <property type="protein sequence ID" value="KOO28380.1"/>
    <property type="molecule type" value="Genomic_DNA"/>
</dbReference>
<dbReference type="GO" id="GO:0045053">
    <property type="term" value="P:protein retention in Golgi apparatus"/>
    <property type="evidence" value="ECO:0007669"/>
    <property type="project" value="TreeGrafter"/>
</dbReference>